<gene>
    <name evidence="2" type="ORF">ATNIH1004_004426</name>
</gene>
<dbReference type="RefSeq" id="XP_033427902.1">
    <property type="nucleotide sequence ID" value="XM_033569096.1"/>
</dbReference>
<reference evidence="2 3" key="1">
    <citation type="submission" date="2019-08" db="EMBL/GenBank/DDBJ databases">
        <title>The genome sequence of a newly discovered highly antifungal drug resistant Aspergillus species, Aspergillus tanneri NIH 1004.</title>
        <authorList>
            <person name="Mounaud S."/>
            <person name="Singh I."/>
            <person name="Joardar V."/>
            <person name="Pakala S."/>
            <person name="Pakala S."/>
            <person name="Venepally P."/>
            <person name="Chung J.K."/>
            <person name="Losada L."/>
            <person name="Nierman W.C."/>
        </authorList>
    </citation>
    <scope>NUCLEOTIDE SEQUENCE [LARGE SCALE GENOMIC DNA]</scope>
    <source>
        <strain evidence="2 3">NIH1004</strain>
    </source>
</reference>
<evidence type="ECO:0000256" key="1">
    <source>
        <dbReference type="SAM" id="MobiDB-lite"/>
    </source>
</evidence>
<evidence type="ECO:0000313" key="3">
    <source>
        <dbReference type="Proteomes" id="UP000324241"/>
    </source>
</evidence>
<feature type="compositionally biased region" description="Low complexity" evidence="1">
    <location>
        <begin position="35"/>
        <end position="46"/>
    </location>
</feature>
<dbReference type="OrthoDB" id="2279190at2759"/>
<dbReference type="Proteomes" id="UP000324241">
    <property type="component" value="Unassembled WGS sequence"/>
</dbReference>
<dbReference type="PANTHER" id="PTHR35587:SF6">
    <property type="entry name" value="BZIP DOMAIN-CONTAINING PROTEIN"/>
    <property type="match status" value="1"/>
</dbReference>
<name>A0A5M9MNC8_9EURO</name>
<accession>A0A5M9MNC8</accession>
<dbReference type="PANTHER" id="PTHR35587">
    <property type="entry name" value="EXPRESSED PROTEIN"/>
    <property type="match status" value="1"/>
</dbReference>
<dbReference type="EMBL" id="QUQM01000003">
    <property type="protein sequence ID" value="KAA8648541.1"/>
    <property type="molecule type" value="Genomic_DNA"/>
</dbReference>
<feature type="compositionally biased region" description="Acidic residues" evidence="1">
    <location>
        <begin position="14"/>
        <end position="31"/>
    </location>
</feature>
<dbReference type="AlphaFoldDB" id="A0A5M9MNC8"/>
<organism evidence="2 3">
    <name type="scientific">Aspergillus tanneri</name>
    <dbReference type="NCBI Taxonomy" id="1220188"/>
    <lineage>
        <taxon>Eukaryota</taxon>
        <taxon>Fungi</taxon>
        <taxon>Dikarya</taxon>
        <taxon>Ascomycota</taxon>
        <taxon>Pezizomycotina</taxon>
        <taxon>Eurotiomycetes</taxon>
        <taxon>Eurotiomycetidae</taxon>
        <taxon>Eurotiales</taxon>
        <taxon>Aspergillaceae</taxon>
        <taxon>Aspergillus</taxon>
        <taxon>Aspergillus subgen. Circumdati</taxon>
    </lineage>
</organism>
<protein>
    <submittedName>
        <fullName evidence="2">Uncharacterized protein</fullName>
    </submittedName>
</protein>
<comment type="caution">
    <text evidence="2">The sequence shown here is derived from an EMBL/GenBank/DDBJ whole genome shotgun (WGS) entry which is preliminary data.</text>
</comment>
<feature type="compositionally biased region" description="Basic and acidic residues" evidence="1">
    <location>
        <begin position="1"/>
        <end position="12"/>
    </location>
</feature>
<feature type="region of interest" description="Disordered" evidence="1">
    <location>
        <begin position="1"/>
        <end position="86"/>
    </location>
</feature>
<dbReference type="VEuPathDB" id="FungiDB:EYZ11_001122"/>
<feature type="compositionally biased region" description="Acidic residues" evidence="1">
    <location>
        <begin position="65"/>
        <end position="82"/>
    </location>
</feature>
<dbReference type="GeneID" id="54327128"/>
<sequence>MTTAEKTKHQQQDDYSDYDSDEYSISGDEDDYAPRQTGQQQQQQQQNKRRQRRQRRPADEKSDYGSDEYSTDEYDDDDEDADDVRSNTMQPYKRGMQSLTNQDISSQDVQNWAMNTDDQKTDSGEDDGLRLTLELNLEVEVELKAHIRGDLTLSLLLNEVGPNPEHSSSLAFEGALSQAPPPQHMWITSIRRLVKAYFEAEVKALAWKGGFAGDKKTPSTLLATTPE</sequence>
<evidence type="ECO:0000313" key="2">
    <source>
        <dbReference type="EMBL" id="KAA8648541.1"/>
    </source>
</evidence>
<proteinExistence type="predicted"/>